<reference evidence="2 3" key="1">
    <citation type="journal article" date="2013" name="Nat. Genet.">
        <title>The high-quality draft genome of peach (Prunus persica) identifies unique patterns of genetic diversity, domestication and genome evolution.</title>
        <authorList>
            <consortium name="International Peach Genome Initiative"/>
            <person name="Verde I."/>
            <person name="Abbott A.G."/>
            <person name="Scalabrin S."/>
            <person name="Jung S."/>
            <person name="Shu S."/>
            <person name="Marroni F."/>
            <person name="Zhebentyayeva T."/>
            <person name="Dettori M.T."/>
            <person name="Grimwood J."/>
            <person name="Cattonaro F."/>
            <person name="Zuccolo A."/>
            <person name="Rossini L."/>
            <person name="Jenkins J."/>
            <person name="Vendramin E."/>
            <person name="Meisel L.A."/>
            <person name="Decroocq V."/>
            <person name="Sosinski B."/>
            <person name="Prochnik S."/>
            <person name="Mitros T."/>
            <person name="Policriti A."/>
            <person name="Cipriani G."/>
            <person name="Dondini L."/>
            <person name="Ficklin S."/>
            <person name="Goodstein D.M."/>
            <person name="Xuan P."/>
            <person name="Del Fabbro C."/>
            <person name="Aramini V."/>
            <person name="Copetti D."/>
            <person name="Gonzalez S."/>
            <person name="Horner D.S."/>
            <person name="Falchi R."/>
            <person name="Lucas S."/>
            <person name="Mica E."/>
            <person name="Maldonado J."/>
            <person name="Lazzari B."/>
            <person name="Bielenberg D."/>
            <person name="Pirona R."/>
            <person name="Miculan M."/>
            <person name="Barakat A."/>
            <person name="Testolin R."/>
            <person name="Stella A."/>
            <person name="Tartarini S."/>
            <person name="Tonutti P."/>
            <person name="Arus P."/>
            <person name="Orellana A."/>
            <person name="Wells C."/>
            <person name="Main D."/>
            <person name="Vizzotto G."/>
            <person name="Silva H."/>
            <person name="Salamini F."/>
            <person name="Schmutz J."/>
            <person name="Morgante M."/>
            <person name="Rokhsar D.S."/>
        </authorList>
    </citation>
    <scope>NUCLEOTIDE SEQUENCE [LARGE SCALE GENOMIC DNA]</scope>
    <source>
        <strain evidence="3">cv. Nemared</strain>
    </source>
</reference>
<dbReference type="Gramene" id="ONI28110">
    <property type="protein sequence ID" value="ONI28110"/>
    <property type="gene ID" value="PRUPE_1G123600"/>
</dbReference>
<sequence>MNSQSRQSPQPPQIPICESISRETGPIRSIEPSVVEYQRSTRSYLESSAFDWLQGSIFHAGFEQTLLSLASVPSPPKSAT</sequence>
<dbReference type="Proteomes" id="UP000006882">
    <property type="component" value="Chromosome G1"/>
</dbReference>
<organism evidence="2 3">
    <name type="scientific">Prunus persica</name>
    <name type="common">Peach</name>
    <name type="synonym">Amygdalus persica</name>
    <dbReference type="NCBI Taxonomy" id="3760"/>
    <lineage>
        <taxon>Eukaryota</taxon>
        <taxon>Viridiplantae</taxon>
        <taxon>Streptophyta</taxon>
        <taxon>Embryophyta</taxon>
        <taxon>Tracheophyta</taxon>
        <taxon>Spermatophyta</taxon>
        <taxon>Magnoliopsida</taxon>
        <taxon>eudicotyledons</taxon>
        <taxon>Gunneridae</taxon>
        <taxon>Pentapetalae</taxon>
        <taxon>rosids</taxon>
        <taxon>fabids</taxon>
        <taxon>Rosales</taxon>
        <taxon>Rosaceae</taxon>
        <taxon>Amygdaloideae</taxon>
        <taxon>Amygdaleae</taxon>
        <taxon>Prunus</taxon>
    </lineage>
</organism>
<evidence type="ECO:0000313" key="2">
    <source>
        <dbReference type="EMBL" id="ONI28110.1"/>
    </source>
</evidence>
<dbReference type="AlphaFoldDB" id="A0A251QXB8"/>
<evidence type="ECO:0000256" key="1">
    <source>
        <dbReference type="SAM" id="MobiDB-lite"/>
    </source>
</evidence>
<gene>
    <name evidence="2" type="ORF">PRUPE_1G123600</name>
</gene>
<proteinExistence type="predicted"/>
<feature type="region of interest" description="Disordered" evidence="1">
    <location>
        <begin position="1"/>
        <end position="25"/>
    </location>
</feature>
<evidence type="ECO:0000313" key="3">
    <source>
        <dbReference type="Proteomes" id="UP000006882"/>
    </source>
</evidence>
<keyword evidence="3" id="KW-1185">Reference proteome</keyword>
<name>A0A251QXB8_PRUPE</name>
<protein>
    <submittedName>
        <fullName evidence="2">Uncharacterized protein</fullName>
    </submittedName>
</protein>
<accession>A0A251QXB8</accession>
<dbReference type="EMBL" id="CM007651">
    <property type="protein sequence ID" value="ONI28110.1"/>
    <property type="molecule type" value="Genomic_DNA"/>
</dbReference>